<evidence type="ECO:0000313" key="5">
    <source>
        <dbReference type="Proteomes" id="UP000572988"/>
    </source>
</evidence>
<dbReference type="EMBL" id="UHEF01000001">
    <property type="protein sequence ID" value="SUM90180.1"/>
    <property type="molecule type" value="Genomic_DNA"/>
</dbReference>
<dbReference type="Proteomes" id="UP000264146">
    <property type="component" value="Chromosome"/>
</dbReference>
<accession>A0A7Z7VXY3</accession>
<dbReference type="Pfam" id="PF09148">
    <property type="entry name" value="DUF1934"/>
    <property type="match status" value="1"/>
</dbReference>
<protein>
    <submittedName>
        <fullName evidence="2">DUF1934 domain-containing protein</fullName>
    </submittedName>
    <submittedName>
        <fullName evidence="3">Uncharacterized beta-barrel protein ywiB</fullName>
    </submittedName>
</protein>
<evidence type="ECO:0000313" key="2">
    <source>
        <dbReference type="EMBL" id="NHA33860.1"/>
    </source>
</evidence>
<evidence type="ECO:0000313" key="4">
    <source>
        <dbReference type="Proteomes" id="UP000264146"/>
    </source>
</evidence>
<gene>
    <name evidence="3" type="primary">ywiB_1</name>
    <name evidence="2" type="ORF">C1O36_04860</name>
    <name evidence="3" type="ORF">NCTC12218_02260</name>
</gene>
<sequence length="136" mass="15840">MEHNIKVDVRQIVKKDGEKDIFSHQTTGQWLKKDADFIRYHEKVDDAAVNVTVKLADDSIKIIRKGDINMTLHFVEGQDTTTFYEFPHGKMVLTVHTMSILHFVSENGGKLKVYYALFQGNEQIGKYQYEIKYKEI</sequence>
<name>A0A7Z7VXY3_STASC</name>
<dbReference type="Proteomes" id="UP000572988">
    <property type="component" value="Unassembled WGS sequence"/>
</dbReference>
<dbReference type="AlphaFoldDB" id="A0A7Z7VXY3"/>
<dbReference type="SUPFAM" id="SSF50814">
    <property type="entry name" value="Lipocalins"/>
    <property type="match status" value="1"/>
</dbReference>
<dbReference type="RefSeq" id="WP_016424357.1">
    <property type="nucleotide sequence ID" value="NZ_CABKRV010000001.1"/>
</dbReference>
<dbReference type="InterPro" id="IPR012674">
    <property type="entry name" value="Calycin"/>
</dbReference>
<dbReference type="InterPro" id="IPR015231">
    <property type="entry name" value="DUF1934"/>
</dbReference>
<dbReference type="GeneID" id="93790900"/>
<evidence type="ECO:0000313" key="1">
    <source>
        <dbReference type="EMBL" id="CAD7360583.1"/>
    </source>
</evidence>
<organism evidence="3">
    <name type="scientific">Staphylococcus schleiferi</name>
    <dbReference type="NCBI Taxonomy" id="1295"/>
    <lineage>
        <taxon>Bacteria</taxon>
        <taxon>Bacillati</taxon>
        <taxon>Bacillota</taxon>
        <taxon>Bacilli</taxon>
        <taxon>Bacillales</taxon>
        <taxon>Staphylococcaceae</taxon>
        <taxon>Staphylococcus</taxon>
    </lineage>
</organism>
<evidence type="ECO:0000313" key="3">
    <source>
        <dbReference type="EMBL" id="SUM90180.1"/>
    </source>
</evidence>
<dbReference type="Gene3D" id="2.40.128.20">
    <property type="match status" value="1"/>
</dbReference>
<proteinExistence type="predicted"/>
<reference evidence="3" key="2">
    <citation type="submission" date="2018-06" db="EMBL/GenBank/DDBJ databases">
        <authorList>
            <consortium name="Pathogen Informatics"/>
            <person name="Doyle S."/>
        </authorList>
    </citation>
    <scope>NUCLEOTIDE SEQUENCE [LARGE SCALE GENOMIC DNA]</scope>
    <source>
        <strain evidence="3">NCTC12218</strain>
    </source>
</reference>
<keyword evidence="5" id="KW-1185">Reference proteome</keyword>
<reference evidence="1 4" key="3">
    <citation type="submission" date="2020-11" db="EMBL/GenBank/DDBJ databases">
        <authorList>
            <consortium name="Pathogen Informatics"/>
        </authorList>
    </citation>
    <scope>NUCLEOTIDE SEQUENCE [LARGE SCALE GENOMIC DNA]</scope>
    <source>
        <strain evidence="1 4">NCTC12218</strain>
    </source>
</reference>
<reference evidence="2 5" key="1">
    <citation type="submission" date="2018-01" db="EMBL/GenBank/DDBJ databases">
        <title>Complete genome sequence of Staphylococcus Scheliferi isolated from human.</title>
        <authorList>
            <person name="Abouelkhair M.A."/>
            <person name="Bemis D.A."/>
            <person name="Kania S.A."/>
        </authorList>
    </citation>
    <scope>NUCLEOTIDE SEQUENCE [LARGE SCALE GENOMIC DNA]</scope>
    <source>
        <strain evidence="2 5">ATCC 43808</strain>
    </source>
</reference>
<dbReference type="EMBL" id="POVK01000012">
    <property type="protein sequence ID" value="NHA33860.1"/>
    <property type="molecule type" value="Genomic_DNA"/>
</dbReference>
<dbReference type="EMBL" id="LR962863">
    <property type="protein sequence ID" value="CAD7360583.1"/>
    <property type="molecule type" value="Genomic_DNA"/>
</dbReference>